<evidence type="ECO:0000256" key="6">
    <source>
        <dbReference type="SAM" id="MobiDB-lite"/>
    </source>
</evidence>
<feature type="region of interest" description="Disordered" evidence="6">
    <location>
        <begin position="1096"/>
        <end position="1139"/>
    </location>
</feature>
<evidence type="ECO:0000256" key="7">
    <source>
        <dbReference type="SAM" id="Phobius"/>
    </source>
</evidence>
<feature type="region of interest" description="Disordered" evidence="6">
    <location>
        <begin position="1"/>
        <end position="174"/>
    </location>
</feature>
<dbReference type="InterPro" id="IPR029058">
    <property type="entry name" value="AB_hydrolase_fold"/>
</dbReference>
<comment type="similarity">
    <text evidence="2">Belongs to the TMCO4 family.</text>
</comment>
<dbReference type="InterPro" id="IPR029024">
    <property type="entry name" value="TerB-like"/>
</dbReference>
<accession>A0A317XNG4</accession>
<evidence type="ECO:0000313" key="9">
    <source>
        <dbReference type="Proteomes" id="UP000246740"/>
    </source>
</evidence>
<dbReference type="OrthoDB" id="277931at2759"/>
<dbReference type="PANTHER" id="PTHR17920:SF3">
    <property type="entry name" value="TRANSMEMBRANE AND COILED-COIL DOMAIN-CONTAINING PROTEIN 4"/>
    <property type="match status" value="1"/>
</dbReference>
<feature type="compositionally biased region" description="Low complexity" evidence="6">
    <location>
        <begin position="68"/>
        <end position="106"/>
    </location>
</feature>
<feature type="region of interest" description="Disordered" evidence="6">
    <location>
        <begin position="1046"/>
        <end position="1080"/>
    </location>
</feature>
<dbReference type="InParanoid" id="A0A317XNG4"/>
<dbReference type="Pfam" id="PF05277">
    <property type="entry name" value="DUF726"/>
    <property type="match status" value="1"/>
</dbReference>
<evidence type="ECO:0000256" key="4">
    <source>
        <dbReference type="ARBA" id="ARBA00022989"/>
    </source>
</evidence>
<feature type="compositionally biased region" description="Acidic residues" evidence="6">
    <location>
        <begin position="452"/>
        <end position="461"/>
    </location>
</feature>
<dbReference type="Proteomes" id="UP000246740">
    <property type="component" value="Unassembled WGS sequence"/>
</dbReference>
<evidence type="ECO:0000256" key="5">
    <source>
        <dbReference type="ARBA" id="ARBA00023136"/>
    </source>
</evidence>
<name>A0A317XNG4_9BASI</name>
<feature type="compositionally biased region" description="Low complexity" evidence="6">
    <location>
        <begin position="405"/>
        <end position="414"/>
    </location>
</feature>
<feature type="compositionally biased region" description="Acidic residues" evidence="6">
    <location>
        <begin position="1296"/>
        <end position="1306"/>
    </location>
</feature>
<feature type="compositionally biased region" description="Low complexity" evidence="6">
    <location>
        <begin position="1553"/>
        <end position="1562"/>
    </location>
</feature>
<keyword evidence="9" id="KW-1185">Reference proteome</keyword>
<evidence type="ECO:0000256" key="2">
    <source>
        <dbReference type="ARBA" id="ARBA00009824"/>
    </source>
</evidence>
<reference evidence="8 9" key="1">
    <citation type="journal article" date="2018" name="Mol. Biol. Evol.">
        <title>Broad Genomic Sampling Reveals a Smut Pathogenic Ancestry of the Fungal Clade Ustilaginomycotina.</title>
        <authorList>
            <person name="Kijpornyongpan T."/>
            <person name="Mondo S.J."/>
            <person name="Barry K."/>
            <person name="Sandor L."/>
            <person name="Lee J."/>
            <person name="Lipzen A."/>
            <person name="Pangilinan J."/>
            <person name="LaButti K."/>
            <person name="Hainaut M."/>
            <person name="Henrissat B."/>
            <person name="Grigoriev I.V."/>
            <person name="Spatafora J.W."/>
            <person name="Aime M.C."/>
        </authorList>
    </citation>
    <scope>NUCLEOTIDE SEQUENCE [LARGE SCALE GENOMIC DNA]</scope>
    <source>
        <strain evidence="8 9">MCA 3645</strain>
    </source>
</reference>
<dbReference type="STRING" id="1882483.A0A317XNG4"/>
<organism evidence="8 9">
    <name type="scientific">Testicularia cyperi</name>
    <dbReference type="NCBI Taxonomy" id="1882483"/>
    <lineage>
        <taxon>Eukaryota</taxon>
        <taxon>Fungi</taxon>
        <taxon>Dikarya</taxon>
        <taxon>Basidiomycota</taxon>
        <taxon>Ustilaginomycotina</taxon>
        <taxon>Ustilaginomycetes</taxon>
        <taxon>Ustilaginales</taxon>
        <taxon>Anthracoideaceae</taxon>
        <taxon>Testicularia</taxon>
    </lineage>
</organism>
<dbReference type="GO" id="GO:0016020">
    <property type="term" value="C:membrane"/>
    <property type="evidence" value="ECO:0007669"/>
    <property type="project" value="UniProtKB-SubCell"/>
</dbReference>
<feature type="compositionally biased region" description="Low complexity" evidence="6">
    <location>
        <begin position="1070"/>
        <end position="1080"/>
    </location>
</feature>
<dbReference type="EMBL" id="KZ819196">
    <property type="protein sequence ID" value="PWY98938.1"/>
    <property type="molecule type" value="Genomic_DNA"/>
</dbReference>
<dbReference type="FunCoup" id="A0A317XNG4">
    <property type="interactions" value="3"/>
</dbReference>
<feature type="compositionally biased region" description="Basic and acidic residues" evidence="6">
    <location>
        <begin position="1128"/>
        <end position="1139"/>
    </location>
</feature>
<feature type="transmembrane region" description="Helical" evidence="7">
    <location>
        <begin position="668"/>
        <end position="692"/>
    </location>
</feature>
<feature type="compositionally biased region" description="Basic and acidic residues" evidence="6">
    <location>
        <begin position="138"/>
        <end position="152"/>
    </location>
</feature>
<feature type="compositionally biased region" description="Polar residues" evidence="6">
    <location>
        <begin position="110"/>
        <end position="136"/>
    </location>
</feature>
<feature type="compositionally biased region" description="Polar residues" evidence="6">
    <location>
        <begin position="25"/>
        <end position="44"/>
    </location>
</feature>
<evidence type="ECO:0000256" key="1">
    <source>
        <dbReference type="ARBA" id="ARBA00004141"/>
    </source>
</evidence>
<feature type="compositionally biased region" description="Polar residues" evidence="6">
    <location>
        <begin position="1055"/>
        <end position="1067"/>
    </location>
</feature>
<feature type="region of interest" description="Disordered" evidence="6">
    <location>
        <begin position="1529"/>
        <end position="1570"/>
    </location>
</feature>
<evidence type="ECO:0000313" key="8">
    <source>
        <dbReference type="EMBL" id="PWY98938.1"/>
    </source>
</evidence>
<evidence type="ECO:0000256" key="3">
    <source>
        <dbReference type="ARBA" id="ARBA00022692"/>
    </source>
</evidence>
<feature type="compositionally biased region" description="Acidic residues" evidence="6">
    <location>
        <begin position="1354"/>
        <end position="1365"/>
    </location>
</feature>
<proteinExistence type="inferred from homology"/>
<feature type="compositionally biased region" description="Polar residues" evidence="6">
    <location>
        <begin position="1260"/>
        <end position="1292"/>
    </location>
</feature>
<protein>
    <submittedName>
        <fullName evidence="8">DUF726-domain-containing protein</fullName>
    </submittedName>
</protein>
<dbReference type="SUPFAM" id="SSF158682">
    <property type="entry name" value="TerB-like"/>
    <property type="match status" value="1"/>
</dbReference>
<feature type="compositionally biased region" description="Polar residues" evidence="6">
    <location>
        <begin position="361"/>
        <end position="370"/>
    </location>
</feature>
<dbReference type="InterPro" id="IPR007941">
    <property type="entry name" value="DUF726"/>
</dbReference>
<feature type="region of interest" description="Disordered" evidence="6">
    <location>
        <begin position="1219"/>
        <end position="1471"/>
    </location>
</feature>
<keyword evidence="5 7" id="KW-0472">Membrane</keyword>
<feature type="region of interest" description="Disordered" evidence="6">
    <location>
        <begin position="1158"/>
        <end position="1177"/>
    </location>
</feature>
<feature type="compositionally biased region" description="Acidic residues" evidence="6">
    <location>
        <begin position="158"/>
        <end position="167"/>
    </location>
</feature>
<dbReference type="SUPFAM" id="SSF53474">
    <property type="entry name" value="alpha/beta-Hydrolases"/>
    <property type="match status" value="1"/>
</dbReference>
<feature type="compositionally biased region" description="Basic and acidic residues" evidence="6">
    <location>
        <begin position="328"/>
        <end position="343"/>
    </location>
</feature>
<feature type="region of interest" description="Disordered" evidence="6">
    <location>
        <begin position="317"/>
        <end position="555"/>
    </location>
</feature>
<sequence>MTTNKPVTLAFGTDFDDDDEWQSMPVEQSSTTLSSTKITDSYANPNDRAYGDEDEEDSDPDDPRRFRSLPSRSSLHSSRTSSQRSAARATGSKSSPSGSSLGAAKKSAIRSRNASDHVSATNTTASKSSRAATNATGKHLDIDDARGYDWRSKPANAADDDDSDDDGERGYTQLRLEEDEEAEQLHAATEYLFQDGSKHDPYGELNTATPLNQMKTTKQLLSEGQKIAYVGLCSLLAAEMVRSIRRVPGKSLDSAKESVDSWKVKVMARLYQHMDIEPSEQRMIESLAEHGVLPTDLAPSLVTTQTIDNPDFDPEALREREEEERQEEQERLQKQQRESEEVRTTQTLQARDPKLDDDAAIQTQSNSTRRASTEDEREDPDSLLPSSGQNPFDEEEFDIGHSLDSPSAAAPSASTTCAEAGQSDVQSTTVGHTRKSSAPVEDYGDIGLHAESDEEADEDGDIGGGGCRNLESAHAADASSKSTGVDGGAPISTASPPTPPLRDSAKTSHTRSVSEATTVVADPNTASQLANAVDVGDVPGMPAPAEEGPGSVTTTLGLTKQPQAVEPPPGALDGVTTSISSADATITLDLRWTVLCDLFLVLTADSVYDARSRVLLERVAAQLGLTWMDVTQFEKRVTDALEIEEGIESLSDQSAIKKRMLMARKKRMLMMGLATVGGGLVIGLSAGLLAPVIGAGVGAALGAVGVSGTSGFLGGVGGAALITSTGTIGGMSLGGHGMSRRTRSVKTFEYKPIHNNKRVNAIVCVPGFMNGPQDDVRLPFSVIDSVMGDAFGVLWEPDMMQEMGNAIGILWNETIVQGVQQVLAATVAGAMFTALAWPLWLTKLGYLIDNPWSNALDRSQAAGLILADTLVKRQLGVRPITLVGYSLGARVIFYALLELSRLKVYGIVQNVYIMGAPITAKDEVWKEARSVVSGRFVSAFSRTDWILGYLHRAASGGLRSIAGLHPVERVQDVENVDVTHVVPGHLGYRPLMPLVLGELGFRVTADYFDEPEDLNAIPERQVVVESKDKDKDVELKTVKTKTGGFGKIFRRKGTSDSNAGSGTSTPARSAPATGTATPIPTTLAARHAEYDEYEDDDLPPRVEVHPTPAAQASSQSGGASGAALSEHPSTDKRRPMSLADEVRSQELSINTAAGAATAAVASPATPEIDRPPSVSAHVDTDAILRELRESGIEVRELESSLPPLVASAGKASAIPAASVQTIKAESREPVQRSVSSEVPRGNGAASAMAPATLDRRESAPGSTSAEQQSLSYAPQSGPATVQPHGSSISLTFASYDDYDEDDDDEGKAEIGMPMAIGDTVAERTDNENGSGEPDIAASHASNAVIVAEQKPDVEGEEAEEADDTGDLSSGTGSGGQRRGGQVEEIDTSAAQSYGMSADAAKELAAKFRGGGGWGAPSSDIGFGGGDMDVGIGSVGRSNGSSSAGGGSGWMPVEDDSWSPARPSTTYDFSAGSSDAMRALGRRPSYGLAGAGLSLGEPVVDDIAGLGGMISPPTSALGRGFDYNDSGLVSLNGLPRRDSSGNTNTTSGPGGASGAASSTTPAADPWADNPW</sequence>
<comment type="subcellular location">
    <subcellularLocation>
        <location evidence="1">Membrane</location>
        <topology evidence="1">Multi-pass membrane protein</topology>
    </subcellularLocation>
</comment>
<feature type="compositionally biased region" description="Low complexity" evidence="6">
    <location>
        <begin position="1428"/>
        <end position="1441"/>
    </location>
</feature>
<feature type="compositionally biased region" description="Low complexity" evidence="6">
    <location>
        <begin position="539"/>
        <end position="550"/>
    </location>
</feature>
<feature type="compositionally biased region" description="Low complexity" evidence="6">
    <location>
        <begin position="1109"/>
        <end position="1123"/>
    </location>
</feature>
<dbReference type="PANTHER" id="PTHR17920">
    <property type="entry name" value="TRANSMEMBRANE AND COILED-COIL DOMAIN-CONTAINING PROTEIN 4 TMCO4"/>
    <property type="match status" value="1"/>
</dbReference>
<keyword evidence="3 7" id="KW-0812">Transmembrane</keyword>
<feature type="compositionally biased region" description="Polar residues" evidence="6">
    <location>
        <begin position="1461"/>
        <end position="1471"/>
    </location>
</feature>
<keyword evidence="4 7" id="KW-1133">Transmembrane helix</keyword>
<gene>
    <name evidence="8" type="ORF">BCV70DRAFT_201157</name>
</gene>